<dbReference type="Proteomes" id="UP000018072">
    <property type="component" value="Unassembled WGS sequence"/>
</dbReference>
<organism evidence="12 13">
    <name type="scientific">Leyella stercorea CAG:629</name>
    <dbReference type="NCBI Taxonomy" id="1263103"/>
    <lineage>
        <taxon>Bacteria</taxon>
        <taxon>Pseudomonadati</taxon>
        <taxon>Bacteroidota</taxon>
        <taxon>Bacteroidia</taxon>
        <taxon>Bacteroidales</taxon>
        <taxon>Prevotellaceae</taxon>
        <taxon>Leyella</taxon>
    </lineage>
</organism>
<evidence type="ECO:0000256" key="3">
    <source>
        <dbReference type="ARBA" id="ARBA00022763"/>
    </source>
</evidence>
<keyword evidence="4 9" id="KW-0378">Hydrolase</keyword>
<evidence type="ECO:0000259" key="11">
    <source>
        <dbReference type="PROSITE" id="PS51194"/>
    </source>
</evidence>
<dbReference type="InterPro" id="IPR014001">
    <property type="entry name" value="Helicase_ATP-bd"/>
</dbReference>
<dbReference type="Pfam" id="PF03461">
    <property type="entry name" value="TRCF"/>
    <property type="match status" value="1"/>
</dbReference>
<dbReference type="InterPro" id="IPR005118">
    <property type="entry name" value="TRCF_C"/>
</dbReference>
<sequence>MEIRNISNIYTALPQCGAFLKAISDESVRHVFLGGLLASSAPVFFSAVAERFNSKLNIQHSTFKTLTAVFILQDNDEAGYFYHDLTQILGTDNVLFFPSSYRRAVKYGQRDAANEILRTETLSRLAALTSADTQKASTGKGAGKNADSAAEALYVVTCPEALSELVVSKRRLDERTINIAVGDIIDFADLGRQMRELGFKEVDYVYEPGQFAMRGSIIDVYSYSSELPFRIDFFGDEVDTIRTFEVADQLSKDAKQQVRIVPELAQLTEEKQPFTSLLPDDALLVMKDRLYLCSTIEQIYNDGFSQQAMAERLEGATEVEQQQIMRDMRKENNLVSPTRFREEICRFRLVEFGAKPTGTPQVSIEFHISPQPLFHKNFSLLTQTLDDYLLQGYQLYILADSEKQTQRLRDIFDSEELQQMRRNSQHLNTSTPQHLNIQHSTLPFTPVNRTLHEGFADNDLRLCFFTDHQIFDRFHKYNLKSDAARTGKMALTMKELQEMEPGDFIVHVDFGIGKFGGLVRVPVGDSYQEMIRLYYQRGDIVDVSIHSLYKISKYRRSDTGEPPRLSTLGTGAWEKLKERTKKRIKDIARDLIKLYAKRRHEKGFAYSADSYLQHELEASFLYEDTPDQQRATHDVKADMESARPMDRLVCGDVGFGKTEVAIRAAFKAACDSKQVAVLVPTTVLAFQHYKTFSDRLKGMPVRVDYLSRARTAKQTREVLADLKAGKIDILVGTHKLIGKAVEWHDLGLLIIDEEQKFGVSTKEKLRTLKTNVDTLTMSATPIPRTLQFSLMGARDMSIMRTPPPNRYPVQTELGVYGHEIIADAINFEMSRNGQVFFVNDRISNLPEIASLITKYVPDARVAIGHGQMSPEELEKILIGFMNYDYDVLLSTTIVENGIDISNANTIIINDAHRFGLSDLHQMRGRVGRSNRKAFCYLLAPPKSVLSSEARRRLEALENFSELGSGFNLAMQDLDIRGAGNLLGAEQSGFMEDLGYETYQKILNQAVTELKNDEFADMYAEEIAQGNNLTGDAFVEDCAVESDLEMYFPDTYVPGSAERMLLYRELDNIDNDDELDAYRQRLIDRFGAIPHEGEELLQVVALRRYGKSLGCEKIILKQGRMQMQFVSNPNSAYYRSATFGKALDFIAANARRCNLKEVNGKRSMVVSGVPTVGEAVKVLLKVKE</sequence>
<name>R7H2E0_9BACT</name>
<dbReference type="AlphaFoldDB" id="R7H2E0"/>
<evidence type="ECO:0000256" key="5">
    <source>
        <dbReference type="ARBA" id="ARBA00022806"/>
    </source>
</evidence>
<evidence type="ECO:0000256" key="8">
    <source>
        <dbReference type="ARBA" id="ARBA00023204"/>
    </source>
</evidence>
<dbReference type="EMBL" id="CBIT010000164">
    <property type="protein sequence ID" value="CDE33148.1"/>
    <property type="molecule type" value="Genomic_DNA"/>
</dbReference>
<comment type="subcellular location">
    <subcellularLocation>
        <location evidence="9">Cytoplasm</location>
    </subcellularLocation>
</comment>
<dbReference type="PROSITE" id="PS51194">
    <property type="entry name" value="HELICASE_CTER"/>
    <property type="match status" value="1"/>
</dbReference>
<dbReference type="InterPro" id="IPR037235">
    <property type="entry name" value="TRCF-like_C_D7"/>
</dbReference>
<dbReference type="RefSeq" id="WP_022430649.1">
    <property type="nucleotide sequence ID" value="NZ_FR899278.1"/>
</dbReference>
<keyword evidence="7 9" id="KW-0238">DNA-binding</keyword>
<dbReference type="GO" id="GO:0003678">
    <property type="term" value="F:DNA helicase activity"/>
    <property type="evidence" value="ECO:0007669"/>
    <property type="project" value="TreeGrafter"/>
</dbReference>
<comment type="caution">
    <text evidence="12">The sequence shown here is derived from an EMBL/GenBank/DDBJ whole genome shotgun (WGS) entry which is preliminary data.</text>
</comment>
<dbReference type="Gene3D" id="3.40.50.11180">
    <property type="match status" value="1"/>
</dbReference>
<dbReference type="SMART" id="SM00487">
    <property type="entry name" value="DEXDc"/>
    <property type="match status" value="1"/>
</dbReference>
<keyword evidence="6 9" id="KW-0067">ATP-binding</keyword>
<dbReference type="SMART" id="SM01058">
    <property type="entry name" value="CarD_TRCF"/>
    <property type="match status" value="1"/>
</dbReference>
<evidence type="ECO:0000256" key="6">
    <source>
        <dbReference type="ARBA" id="ARBA00022840"/>
    </source>
</evidence>
<dbReference type="Gene3D" id="3.90.1150.50">
    <property type="entry name" value="Transcription-repair-coupling factor, D7 domain"/>
    <property type="match status" value="1"/>
</dbReference>
<dbReference type="GO" id="GO:0003684">
    <property type="term" value="F:damaged DNA binding"/>
    <property type="evidence" value="ECO:0007669"/>
    <property type="project" value="InterPro"/>
</dbReference>
<keyword evidence="8 9" id="KW-0234">DNA repair</keyword>
<evidence type="ECO:0000313" key="12">
    <source>
        <dbReference type="EMBL" id="CDE33148.1"/>
    </source>
</evidence>
<dbReference type="Gene3D" id="3.30.2060.10">
    <property type="entry name" value="Penicillin-binding protein 1b domain"/>
    <property type="match status" value="1"/>
</dbReference>
<dbReference type="NCBIfam" id="TIGR00580">
    <property type="entry name" value="mfd"/>
    <property type="match status" value="1"/>
</dbReference>
<dbReference type="Pfam" id="PF00271">
    <property type="entry name" value="Helicase_C"/>
    <property type="match status" value="1"/>
</dbReference>
<dbReference type="PROSITE" id="PS51192">
    <property type="entry name" value="HELICASE_ATP_BIND_1"/>
    <property type="match status" value="1"/>
</dbReference>
<dbReference type="InterPro" id="IPR004576">
    <property type="entry name" value="Mfd"/>
</dbReference>
<dbReference type="SUPFAM" id="SSF141259">
    <property type="entry name" value="CarD-like"/>
    <property type="match status" value="1"/>
</dbReference>
<dbReference type="HAMAP" id="MF_00969">
    <property type="entry name" value="TRCF"/>
    <property type="match status" value="1"/>
</dbReference>
<evidence type="ECO:0000256" key="7">
    <source>
        <dbReference type="ARBA" id="ARBA00023125"/>
    </source>
</evidence>
<dbReference type="InterPro" id="IPR011545">
    <property type="entry name" value="DEAD/DEAH_box_helicase_dom"/>
</dbReference>
<evidence type="ECO:0000256" key="2">
    <source>
        <dbReference type="ARBA" id="ARBA00022741"/>
    </source>
</evidence>
<comment type="similarity">
    <text evidence="9">In the C-terminal section; belongs to the helicase family. RecG subfamily.</text>
</comment>
<evidence type="ECO:0000313" key="13">
    <source>
        <dbReference type="Proteomes" id="UP000018072"/>
    </source>
</evidence>
<dbReference type="Gene3D" id="3.40.50.300">
    <property type="entry name" value="P-loop containing nucleotide triphosphate hydrolases"/>
    <property type="match status" value="2"/>
</dbReference>
<accession>R7H2E0</accession>
<feature type="domain" description="Helicase ATP-binding" evidence="10">
    <location>
        <begin position="638"/>
        <end position="799"/>
    </location>
</feature>
<keyword evidence="2 9" id="KW-0547">Nucleotide-binding</keyword>
<dbReference type="InterPro" id="IPR047112">
    <property type="entry name" value="RecG/Mfd"/>
</dbReference>
<evidence type="ECO:0000256" key="4">
    <source>
        <dbReference type="ARBA" id="ARBA00022801"/>
    </source>
</evidence>
<dbReference type="GO" id="GO:0005737">
    <property type="term" value="C:cytoplasm"/>
    <property type="evidence" value="ECO:0007669"/>
    <property type="project" value="UniProtKB-SubCell"/>
</dbReference>
<dbReference type="InterPro" id="IPR027417">
    <property type="entry name" value="P-loop_NTPase"/>
</dbReference>
<dbReference type="InterPro" id="IPR003711">
    <property type="entry name" value="CarD-like/TRCF_RID"/>
</dbReference>
<evidence type="ECO:0000256" key="1">
    <source>
        <dbReference type="ARBA" id="ARBA00022490"/>
    </source>
</evidence>
<dbReference type="GO" id="GO:0006355">
    <property type="term" value="P:regulation of DNA-templated transcription"/>
    <property type="evidence" value="ECO:0007669"/>
    <property type="project" value="UniProtKB-UniRule"/>
</dbReference>
<dbReference type="EC" id="3.6.4.-" evidence="9"/>
<dbReference type="InterPro" id="IPR041471">
    <property type="entry name" value="UvrB_inter"/>
</dbReference>
<evidence type="ECO:0000256" key="9">
    <source>
        <dbReference type="HAMAP-Rule" id="MF_00969"/>
    </source>
</evidence>
<dbReference type="Pfam" id="PF02559">
    <property type="entry name" value="CarD_TRCF_RID"/>
    <property type="match status" value="1"/>
</dbReference>
<dbReference type="Pfam" id="PF00270">
    <property type="entry name" value="DEAD"/>
    <property type="match status" value="1"/>
</dbReference>
<dbReference type="InterPro" id="IPR001650">
    <property type="entry name" value="Helicase_C-like"/>
</dbReference>
<dbReference type="SMART" id="SM00982">
    <property type="entry name" value="TRCF"/>
    <property type="match status" value="1"/>
</dbReference>
<proteinExistence type="inferred from homology"/>
<dbReference type="SUPFAM" id="SSF52540">
    <property type="entry name" value="P-loop containing nucleoside triphosphate hydrolases"/>
    <property type="match status" value="3"/>
</dbReference>
<dbReference type="GO" id="GO:0016787">
    <property type="term" value="F:hydrolase activity"/>
    <property type="evidence" value="ECO:0007669"/>
    <property type="project" value="UniProtKB-KW"/>
</dbReference>
<dbReference type="Pfam" id="PF17757">
    <property type="entry name" value="UvrB_inter"/>
    <property type="match status" value="1"/>
</dbReference>
<dbReference type="CDD" id="cd17991">
    <property type="entry name" value="DEXHc_TRCF"/>
    <property type="match status" value="1"/>
</dbReference>
<dbReference type="GO" id="GO:0000716">
    <property type="term" value="P:transcription-coupled nucleotide-excision repair, DNA damage recognition"/>
    <property type="evidence" value="ECO:0007669"/>
    <property type="project" value="UniProtKB-UniRule"/>
</dbReference>
<dbReference type="GO" id="GO:0005524">
    <property type="term" value="F:ATP binding"/>
    <property type="evidence" value="ECO:0007669"/>
    <property type="project" value="UniProtKB-UniRule"/>
</dbReference>
<comment type="similarity">
    <text evidence="9">In the N-terminal section; belongs to the UvrB family.</text>
</comment>
<dbReference type="SMART" id="SM00490">
    <property type="entry name" value="HELICc"/>
    <property type="match status" value="1"/>
</dbReference>
<keyword evidence="1 9" id="KW-0963">Cytoplasm</keyword>
<feature type="domain" description="Helicase C-terminal" evidence="11">
    <location>
        <begin position="820"/>
        <end position="974"/>
    </location>
</feature>
<dbReference type="Gene3D" id="2.40.10.170">
    <property type="match status" value="1"/>
</dbReference>
<dbReference type="STRING" id="1263103.BN741_01500"/>
<evidence type="ECO:0000259" key="10">
    <source>
        <dbReference type="PROSITE" id="PS51192"/>
    </source>
</evidence>
<dbReference type="PANTHER" id="PTHR47964:SF1">
    <property type="entry name" value="ATP-DEPENDENT DNA HELICASE HOMOLOG RECG, CHLOROPLASTIC"/>
    <property type="match status" value="1"/>
</dbReference>
<keyword evidence="3 9" id="KW-0227">DNA damage</keyword>
<protein>
    <recommendedName>
        <fullName evidence="9">Transcription-repair-coupling factor</fullName>
        <shortName evidence="9">TRCF</shortName>
        <ecNumber evidence="9">3.6.4.-</ecNumber>
    </recommendedName>
</protein>
<comment type="function">
    <text evidence="9">Couples transcription and DNA repair by recognizing RNA polymerase (RNAP) stalled at DNA lesions. Mediates ATP-dependent release of RNAP and its truncated transcript from the DNA, and recruitment of nucleotide excision repair machinery to the damaged site.</text>
</comment>
<dbReference type="InterPro" id="IPR036101">
    <property type="entry name" value="CarD-like/TRCF_RID_sf"/>
</dbReference>
<reference evidence="12" key="1">
    <citation type="submission" date="2012-11" db="EMBL/GenBank/DDBJ databases">
        <title>Dependencies among metagenomic species, viruses, plasmids and units of genetic variation.</title>
        <authorList>
            <person name="Nielsen H.B."/>
            <person name="Almeida M."/>
            <person name="Juncker A.S."/>
            <person name="Rasmussen S."/>
            <person name="Li J."/>
            <person name="Sunagawa S."/>
            <person name="Plichta D."/>
            <person name="Gautier L."/>
            <person name="Le Chatelier E."/>
            <person name="Peletier E."/>
            <person name="Bonde I."/>
            <person name="Nielsen T."/>
            <person name="Manichanh C."/>
            <person name="Arumugam M."/>
            <person name="Batto J."/>
            <person name="Santos M.B.Q.D."/>
            <person name="Blom N."/>
            <person name="Borruel N."/>
            <person name="Burgdorf K.S."/>
            <person name="Boumezbeur F."/>
            <person name="Casellas F."/>
            <person name="Dore J."/>
            <person name="Guarner F."/>
            <person name="Hansen T."/>
            <person name="Hildebrand F."/>
            <person name="Kaas R.S."/>
            <person name="Kennedy S."/>
            <person name="Kristiansen K."/>
            <person name="Kultima J.R."/>
            <person name="Leonard P."/>
            <person name="Levenez F."/>
            <person name="Lund O."/>
            <person name="Moumen B."/>
            <person name="Le Paslier D."/>
            <person name="Pons N."/>
            <person name="Pedersen O."/>
            <person name="Prifti E."/>
            <person name="Qin J."/>
            <person name="Raes J."/>
            <person name="Tap J."/>
            <person name="Tims S."/>
            <person name="Ussery D.W."/>
            <person name="Yamada T."/>
            <person name="MetaHit consortium"/>
            <person name="Renault P."/>
            <person name="Sicheritz-Ponten T."/>
            <person name="Bork P."/>
            <person name="Wang J."/>
            <person name="Brunak S."/>
            <person name="Ehrlich S.D."/>
        </authorList>
    </citation>
    <scope>NUCLEOTIDE SEQUENCE [LARGE SCALE GENOMIC DNA]</scope>
</reference>
<dbReference type="SUPFAM" id="SSF143517">
    <property type="entry name" value="TRCF domain-like"/>
    <property type="match status" value="1"/>
</dbReference>
<gene>
    <name evidence="9" type="primary">mfd</name>
    <name evidence="12" type="ORF">BN741_01500</name>
</gene>
<keyword evidence="5" id="KW-0347">Helicase</keyword>
<dbReference type="PANTHER" id="PTHR47964">
    <property type="entry name" value="ATP-DEPENDENT DNA HELICASE HOMOLOG RECG, CHLOROPLASTIC"/>
    <property type="match status" value="1"/>
</dbReference>